<dbReference type="SUPFAM" id="SSF52833">
    <property type="entry name" value="Thioredoxin-like"/>
    <property type="match status" value="1"/>
</dbReference>
<comment type="similarity">
    <text evidence="1 7">Belongs to the glutathione peroxidase family.</text>
</comment>
<dbReference type="STRING" id="77020.A0A0M8MXT1"/>
<keyword evidence="4 7" id="KW-0560">Oxidoreductase</keyword>
<dbReference type="InterPro" id="IPR013766">
    <property type="entry name" value="Thioredoxin_domain"/>
</dbReference>
<gene>
    <name evidence="9" type="ORF">Malapachy_3035</name>
</gene>
<dbReference type="PANTHER" id="PTHR11592">
    <property type="entry name" value="GLUTATHIONE PEROXIDASE"/>
    <property type="match status" value="1"/>
</dbReference>
<dbReference type="FunFam" id="3.40.30.10:FF:000010">
    <property type="entry name" value="Glutathione peroxidase"/>
    <property type="match status" value="1"/>
</dbReference>
<dbReference type="InterPro" id="IPR000889">
    <property type="entry name" value="Glutathione_peroxidase"/>
</dbReference>
<dbReference type="EMBL" id="LGAV01000001">
    <property type="protein sequence ID" value="KOS16494.1"/>
    <property type="molecule type" value="Genomic_DNA"/>
</dbReference>
<reference evidence="9 10" key="1">
    <citation type="submission" date="2015-07" db="EMBL/GenBank/DDBJ databases">
        <title>Draft Genome Sequence of Malassezia furfur CBS1878 and Malassezia pachydermatis CBS1879.</title>
        <authorList>
            <person name="Triana S."/>
            <person name="Ohm R."/>
            <person name="Gonzalez A."/>
            <person name="DeCock H."/>
            <person name="Restrepo S."/>
            <person name="Celis A."/>
        </authorList>
    </citation>
    <scope>NUCLEOTIDE SEQUENCE [LARGE SCALE GENOMIC DNA]</scope>
    <source>
        <strain evidence="9 10">CBS 1879</strain>
    </source>
</reference>
<dbReference type="RefSeq" id="XP_017994126.1">
    <property type="nucleotide sequence ID" value="XM_018137514.1"/>
</dbReference>
<dbReference type="Pfam" id="PF00255">
    <property type="entry name" value="GSHPx"/>
    <property type="match status" value="1"/>
</dbReference>
<dbReference type="PROSITE" id="PS00460">
    <property type="entry name" value="GLUTATHIONE_PEROXID_1"/>
    <property type="match status" value="1"/>
</dbReference>
<evidence type="ECO:0000256" key="7">
    <source>
        <dbReference type="RuleBase" id="RU000499"/>
    </source>
</evidence>
<dbReference type="PROSITE" id="PS00763">
    <property type="entry name" value="GLUTATHIONE_PEROXID_2"/>
    <property type="match status" value="1"/>
</dbReference>
<dbReference type="GO" id="GO:0140824">
    <property type="term" value="F:thioredoxin-dependent peroxiredoxin activity"/>
    <property type="evidence" value="ECO:0007669"/>
    <property type="project" value="UniProtKB-EC"/>
</dbReference>
<keyword evidence="3" id="KW-0049">Antioxidant</keyword>
<keyword evidence="10" id="KW-1185">Reference proteome</keyword>
<evidence type="ECO:0000256" key="2">
    <source>
        <dbReference type="ARBA" id="ARBA00022559"/>
    </source>
</evidence>
<feature type="active site" evidence="6">
    <location>
        <position position="36"/>
    </location>
</feature>
<feature type="domain" description="Thioredoxin" evidence="8">
    <location>
        <begin position="1"/>
        <end position="159"/>
    </location>
</feature>
<evidence type="ECO:0000256" key="3">
    <source>
        <dbReference type="ARBA" id="ARBA00022862"/>
    </source>
</evidence>
<dbReference type="PROSITE" id="PS51355">
    <property type="entry name" value="GLUTATHIONE_PEROXID_3"/>
    <property type="match status" value="1"/>
</dbReference>
<dbReference type="Gene3D" id="3.40.30.10">
    <property type="entry name" value="Glutaredoxin"/>
    <property type="match status" value="1"/>
</dbReference>
<keyword evidence="2 7" id="KW-0575">Peroxidase</keyword>
<dbReference type="Proteomes" id="UP000037751">
    <property type="component" value="Unassembled WGS sequence"/>
</dbReference>
<comment type="catalytic activity">
    <reaction evidence="5">
        <text>a hydroperoxide + [thioredoxin]-dithiol = an alcohol + [thioredoxin]-disulfide + H2O</text>
        <dbReference type="Rhea" id="RHEA:62620"/>
        <dbReference type="Rhea" id="RHEA-COMP:10698"/>
        <dbReference type="Rhea" id="RHEA-COMP:10700"/>
        <dbReference type="ChEBI" id="CHEBI:15377"/>
        <dbReference type="ChEBI" id="CHEBI:29950"/>
        <dbReference type="ChEBI" id="CHEBI:30879"/>
        <dbReference type="ChEBI" id="CHEBI:35924"/>
        <dbReference type="ChEBI" id="CHEBI:50058"/>
        <dbReference type="EC" id="1.11.1.24"/>
    </reaction>
</comment>
<dbReference type="PRINTS" id="PR01011">
    <property type="entry name" value="GLUTPROXDASE"/>
</dbReference>
<dbReference type="InterPro" id="IPR029760">
    <property type="entry name" value="GPX_CS"/>
</dbReference>
<evidence type="ECO:0000256" key="6">
    <source>
        <dbReference type="PIRSR" id="PIRSR000303-1"/>
    </source>
</evidence>
<dbReference type="CDD" id="cd00340">
    <property type="entry name" value="GSH_Peroxidase"/>
    <property type="match status" value="1"/>
</dbReference>
<evidence type="ECO:0000313" key="9">
    <source>
        <dbReference type="EMBL" id="KOS16494.1"/>
    </source>
</evidence>
<sequence length="159" mass="17807">MVNFYDLKAEMPQGKTYDFQQLKGKVVLIVNTASKCGFTPQFEGLEKLFKQYESRGLVILGFPCNQFASQDPGNDSDIGSFCVKNYGVSFPIMAKSDVNGEHANETFKFLKHAKPGLLGTEAIKWNFTKFLVDKQGNVAHRYSPTTKPESIAQDIEKLL</sequence>
<accession>A0A0M8MXT1</accession>
<dbReference type="PANTHER" id="PTHR11592:SF78">
    <property type="entry name" value="GLUTATHIONE PEROXIDASE"/>
    <property type="match status" value="1"/>
</dbReference>
<dbReference type="InterPro" id="IPR036249">
    <property type="entry name" value="Thioredoxin-like_sf"/>
</dbReference>
<dbReference type="GO" id="GO:0034599">
    <property type="term" value="P:cellular response to oxidative stress"/>
    <property type="evidence" value="ECO:0007669"/>
    <property type="project" value="TreeGrafter"/>
</dbReference>
<name>A0A0M8MXT1_9BASI</name>
<dbReference type="AlphaFoldDB" id="A0A0M8MXT1"/>
<proteinExistence type="inferred from homology"/>
<evidence type="ECO:0000256" key="1">
    <source>
        <dbReference type="ARBA" id="ARBA00006926"/>
    </source>
</evidence>
<dbReference type="PIRSF" id="PIRSF000303">
    <property type="entry name" value="Glutathion_perox"/>
    <property type="match status" value="1"/>
</dbReference>
<protein>
    <recommendedName>
        <fullName evidence="7">Glutathione peroxidase</fullName>
    </recommendedName>
</protein>
<evidence type="ECO:0000259" key="8">
    <source>
        <dbReference type="PROSITE" id="PS51352"/>
    </source>
</evidence>
<organism evidence="9 10">
    <name type="scientific">Malassezia pachydermatis</name>
    <dbReference type="NCBI Taxonomy" id="77020"/>
    <lineage>
        <taxon>Eukaryota</taxon>
        <taxon>Fungi</taxon>
        <taxon>Dikarya</taxon>
        <taxon>Basidiomycota</taxon>
        <taxon>Ustilaginomycotina</taxon>
        <taxon>Malasseziomycetes</taxon>
        <taxon>Malasseziales</taxon>
        <taxon>Malasseziaceae</taxon>
        <taxon>Malassezia</taxon>
    </lineage>
</organism>
<dbReference type="OrthoDB" id="446890at2759"/>
<dbReference type="InterPro" id="IPR029759">
    <property type="entry name" value="GPX_AS"/>
</dbReference>
<evidence type="ECO:0000256" key="5">
    <source>
        <dbReference type="ARBA" id="ARBA00049091"/>
    </source>
</evidence>
<comment type="caution">
    <text evidence="9">The sequence shown here is derived from an EMBL/GenBank/DDBJ whole genome shotgun (WGS) entry which is preliminary data.</text>
</comment>
<dbReference type="PROSITE" id="PS51352">
    <property type="entry name" value="THIOREDOXIN_2"/>
    <property type="match status" value="1"/>
</dbReference>
<evidence type="ECO:0000313" key="10">
    <source>
        <dbReference type="Proteomes" id="UP000037751"/>
    </source>
</evidence>
<evidence type="ECO:0000256" key="4">
    <source>
        <dbReference type="ARBA" id="ARBA00023002"/>
    </source>
</evidence>
<dbReference type="VEuPathDB" id="FungiDB:Malapachy_3035"/>
<dbReference type="GeneID" id="28729390"/>